<reference evidence="1" key="1">
    <citation type="journal article" date="2015" name="Nature">
        <title>Complex archaea that bridge the gap between prokaryotes and eukaryotes.</title>
        <authorList>
            <person name="Spang A."/>
            <person name="Saw J.H."/>
            <person name="Jorgensen S.L."/>
            <person name="Zaremba-Niedzwiedzka K."/>
            <person name="Martijn J."/>
            <person name="Lind A.E."/>
            <person name="van Eijk R."/>
            <person name="Schleper C."/>
            <person name="Guy L."/>
            <person name="Ettema T.J."/>
        </authorList>
    </citation>
    <scope>NUCLEOTIDE SEQUENCE</scope>
</reference>
<evidence type="ECO:0000313" key="1">
    <source>
        <dbReference type="EMBL" id="KKN27421.1"/>
    </source>
</evidence>
<comment type="caution">
    <text evidence="1">The sequence shown here is derived from an EMBL/GenBank/DDBJ whole genome shotgun (WGS) entry which is preliminary data.</text>
</comment>
<proteinExistence type="predicted"/>
<protein>
    <submittedName>
        <fullName evidence="1">Uncharacterized protein</fullName>
    </submittedName>
</protein>
<dbReference type="AlphaFoldDB" id="A0A0F9RR08"/>
<accession>A0A0F9RR08</accession>
<sequence length="83" mass="9464">MAREDLSEIQKAILEFLNEDPEEQGSERILLKEVLGMSHSDVVNDIGLEELRTLSQAGHIVRSRRLGETHWQITPTGQRVIDK</sequence>
<name>A0A0F9RR08_9ZZZZ</name>
<organism evidence="1">
    <name type="scientific">marine sediment metagenome</name>
    <dbReference type="NCBI Taxonomy" id="412755"/>
    <lineage>
        <taxon>unclassified sequences</taxon>
        <taxon>metagenomes</taxon>
        <taxon>ecological metagenomes</taxon>
    </lineage>
</organism>
<gene>
    <name evidence="1" type="ORF">LCGC14_0864730</name>
</gene>
<dbReference type="EMBL" id="LAZR01002638">
    <property type="protein sequence ID" value="KKN27421.1"/>
    <property type="molecule type" value="Genomic_DNA"/>
</dbReference>